<feature type="compositionally biased region" description="Basic and acidic residues" evidence="1">
    <location>
        <begin position="1"/>
        <end position="12"/>
    </location>
</feature>
<dbReference type="EMBL" id="LAVV01006407">
    <property type="protein sequence ID" value="KNZ60081.1"/>
    <property type="molecule type" value="Genomic_DNA"/>
</dbReference>
<sequence length="351" mass="40727">MERKCNLEDQKHEKQKKQKKEPKLPKQIQPIIKDPEYLPESVLLSNPPPKEFRPIKALIKKFPSYSQDHQFLTICYYLKLGKRQDNFMDRFLKTLFFLLSPFLLIVGGNGLYTSFEVGGKICLIFYGLLYLSSISFLDVSSSQSLNNLSLHKFSYSFHLSKKKKRQKNGGKCVFLRLDILNECRSKMRKIMIHGQRHSKIVTGLAQVVAEKEGAEGMRQGLIGLGYNAGIFHYYHATNNHAYYDEMRMKNSQNWPFCFIILCAIGCIKYTKSTIRNQSIIKKSMSSLIGPKRLLIWSYLIPTNLYLEILCALLFLLLNYEKIKLFFNRVSHTTKSTFKTCQLEIIKSTISN</sequence>
<name>A0A0L6VH21_9BASI</name>
<evidence type="ECO:0000313" key="3">
    <source>
        <dbReference type="EMBL" id="KNZ60081.1"/>
    </source>
</evidence>
<dbReference type="Proteomes" id="UP000037035">
    <property type="component" value="Unassembled WGS sequence"/>
</dbReference>
<feature type="transmembrane region" description="Helical" evidence="2">
    <location>
        <begin position="91"/>
        <end position="111"/>
    </location>
</feature>
<accession>A0A0L6VH21</accession>
<evidence type="ECO:0000256" key="1">
    <source>
        <dbReference type="SAM" id="MobiDB-lite"/>
    </source>
</evidence>
<proteinExistence type="predicted"/>
<evidence type="ECO:0000256" key="2">
    <source>
        <dbReference type="SAM" id="Phobius"/>
    </source>
</evidence>
<feature type="region of interest" description="Disordered" evidence="1">
    <location>
        <begin position="1"/>
        <end position="29"/>
    </location>
</feature>
<evidence type="ECO:0000313" key="4">
    <source>
        <dbReference type="Proteomes" id="UP000037035"/>
    </source>
</evidence>
<feature type="transmembrane region" description="Helical" evidence="2">
    <location>
        <begin position="294"/>
        <end position="317"/>
    </location>
</feature>
<reference evidence="3 4" key="1">
    <citation type="submission" date="2015-08" db="EMBL/GenBank/DDBJ databases">
        <title>Next Generation Sequencing and Analysis of the Genome of Puccinia sorghi L Schw, the Causal Agent of Maize Common Rust.</title>
        <authorList>
            <person name="Rochi L."/>
            <person name="Burguener G."/>
            <person name="Darino M."/>
            <person name="Turjanski A."/>
            <person name="Kreff E."/>
            <person name="Dieguez M.J."/>
            <person name="Sacco F."/>
        </authorList>
    </citation>
    <scope>NUCLEOTIDE SEQUENCE [LARGE SCALE GENOMIC DNA]</scope>
    <source>
        <strain evidence="3 4">RO10H11247</strain>
    </source>
</reference>
<dbReference type="AlphaFoldDB" id="A0A0L6VH21"/>
<keyword evidence="4" id="KW-1185">Reference proteome</keyword>
<comment type="caution">
    <text evidence="3">The sequence shown here is derived from an EMBL/GenBank/DDBJ whole genome shotgun (WGS) entry which is preliminary data.</text>
</comment>
<keyword evidence="2" id="KW-0472">Membrane</keyword>
<keyword evidence="2" id="KW-0812">Transmembrane</keyword>
<organism evidence="3 4">
    <name type="scientific">Puccinia sorghi</name>
    <dbReference type="NCBI Taxonomy" id="27349"/>
    <lineage>
        <taxon>Eukaryota</taxon>
        <taxon>Fungi</taxon>
        <taxon>Dikarya</taxon>
        <taxon>Basidiomycota</taxon>
        <taxon>Pucciniomycotina</taxon>
        <taxon>Pucciniomycetes</taxon>
        <taxon>Pucciniales</taxon>
        <taxon>Pucciniaceae</taxon>
        <taxon>Puccinia</taxon>
    </lineage>
</organism>
<feature type="transmembrane region" description="Helical" evidence="2">
    <location>
        <begin position="117"/>
        <end position="137"/>
    </location>
</feature>
<gene>
    <name evidence="3" type="ORF">VP01_1612g4</name>
</gene>
<keyword evidence="2" id="KW-1133">Transmembrane helix</keyword>
<dbReference type="VEuPathDB" id="FungiDB:VP01_1612g4"/>
<protein>
    <submittedName>
        <fullName evidence="3">Uncharacterized protein</fullName>
    </submittedName>
</protein>
<feature type="transmembrane region" description="Helical" evidence="2">
    <location>
        <begin position="256"/>
        <end position="274"/>
    </location>
</feature>